<evidence type="ECO:0000256" key="20">
    <source>
        <dbReference type="ARBA" id="ARBA00044924"/>
    </source>
</evidence>
<comment type="catalytic activity">
    <reaction evidence="15">
        <text>L-arginyl-L-alpha-amino acid(out) = L-arginyl-L-alpha-amino acid(in)</text>
        <dbReference type="Rhea" id="RHEA:79371"/>
        <dbReference type="ChEBI" id="CHEBI:84315"/>
    </reaction>
</comment>
<dbReference type="GO" id="GO:0005765">
    <property type="term" value="C:lysosomal membrane"/>
    <property type="evidence" value="ECO:0007669"/>
    <property type="project" value="UniProtKB-SubCell"/>
</dbReference>
<evidence type="ECO:0000256" key="13">
    <source>
        <dbReference type="ARBA" id="ARBA00044893"/>
    </source>
</evidence>
<evidence type="ECO:0000256" key="15">
    <source>
        <dbReference type="ARBA" id="ARBA00044899"/>
    </source>
</evidence>
<keyword evidence="28" id="KW-1185">Reference proteome</keyword>
<dbReference type="Gene3D" id="1.20.1250.20">
    <property type="entry name" value="MFS general substrate transporter like domains"/>
    <property type="match status" value="2"/>
</dbReference>
<feature type="transmembrane region" description="Helical" evidence="25">
    <location>
        <begin position="113"/>
        <end position="131"/>
    </location>
</feature>
<evidence type="ECO:0000256" key="2">
    <source>
        <dbReference type="ARBA" id="ARBA00008335"/>
    </source>
</evidence>
<comment type="catalytic activity">
    <reaction evidence="17">
        <text>L-arginyl-glycine(out) = L-arginyl-glycine(in)</text>
        <dbReference type="Rhea" id="RHEA:79391"/>
        <dbReference type="ChEBI" id="CHEBI:229955"/>
    </reaction>
</comment>
<evidence type="ECO:0000256" key="16">
    <source>
        <dbReference type="ARBA" id="ARBA00044900"/>
    </source>
</evidence>
<reference evidence="27 28" key="1">
    <citation type="submission" date="2017-03" db="EMBL/GenBank/DDBJ databases">
        <authorList>
            <person name="Afonso C.L."/>
            <person name="Miller P.J."/>
            <person name="Scott M.A."/>
            <person name="Spackman E."/>
            <person name="Goraichik I."/>
            <person name="Dimitrov K.M."/>
            <person name="Suarez D.L."/>
            <person name="Swayne D.E."/>
        </authorList>
    </citation>
    <scope>NUCLEOTIDE SEQUENCE [LARGE SCALE GENOMIC DNA]</scope>
    <source>
        <strain evidence="27">SB41UT1</strain>
    </source>
</reference>
<comment type="catalytic activity">
    <reaction evidence="11">
        <text>L-alpha-aminoacyl-L-histidine(out) = L-alpha-aminoacyl-L-histidine(in)</text>
        <dbReference type="Rhea" id="RHEA:79375"/>
        <dbReference type="ChEBI" id="CHEBI:229967"/>
    </reaction>
</comment>
<evidence type="ECO:0000256" key="19">
    <source>
        <dbReference type="ARBA" id="ARBA00044919"/>
    </source>
</evidence>
<evidence type="ECO:0000256" key="9">
    <source>
        <dbReference type="ARBA" id="ARBA00044878"/>
    </source>
</evidence>
<feature type="transmembrane region" description="Helical" evidence="25">
    <location>
        <begin position="170"/>
        <end position="189"/>
    </location>
</feature>
<feature type="transmembrane region" description="Helical" evidence="25">
    <location>
        <begin position="265"/>
        <end position="284"/>
    </location>
</feature>
<evidence type="ECO:0000259" key="26">
    <source>
        <dbReference type="PROSITE" id="PS50850"/>
    </source>
</evidence>
<evidence type="ECO:0000256" key="24">
    <source>
        <dbReference type="ARBA" id="ARBA00046376"/>
    </source>
</evidence>
<dbReference type="PANTHER" id="PTHR23512">
    <property type="entry name" value="MAJOR FACILITATOR SUPERFAMILY DOMAIN-CONTAINING PROTEIN 1"/>
    <property type="match status" value="1"/>
</dbReference>
<evidence type="ECO:0000256" key="21">
    <source>
        <dbReference type="ARBA" id="ARBA00044985"/>
    </source>
</evidence>
<keyword evidence="5 25" id="KW-1133">Transmembrane helix</keyword>
<evidence type="ECO:0000256" key="1">
    <source>
        <dbReference type="ARBA" id="ARBA00004155"/>
    </source>
</evidence>
<evidence type="ECO:0000256" key="14">
    <source>
        <dbReference type="ARBA" id="ARBA00044898"/>
    </source>
</evidence>
<keyword evidence="7" id="KW-0458">Lysosome</keyword>
<protein>
    <recommendedName>
        <fullName evidence="21">Lysosomal dipeptide transporter MFSD1</fullName>
    </recommendedName>
    <alternativeName>
        <fullName evidence="22">Major facilitator superfamily domain-containing protein 1</fullName>
    </alternativeName>
</protein>
<dbReference type="Proteomes" id="UP000196573">
    <property type="component" value="Unassembled WGS sequence"/>
</dbReference>
<keyword evidence="6 25" id="KW-0472">Membrane</keyword>
<accession>A0A1X7AK42</accession>
<keyword evidence="3" id="KW-0813">Transport</keyword>
<dbReference type="InterPro" id="IPR020846">
    <property type="entry name" value="MFS_dom"/>
</dbReference>
<evidence type="ECO:0000256" key="10">
    <source>
        <dbReference type="ARBA" id="ARBA00044881"/>
    </source>
</evidence>
<dbReference type="InterPro" id="IPR036259">
    <property type="entry name" value="MFS_trans_sf"/>
</dbReference>
<evidence type="ECO:0000256" key="7">
    <source>
        <dbReference type="ARBA" id="ARBA00023228"/>
    </source>
</evidence>
<comment type="catalytic activity">
    <reaction evidence="19">
        <text>L-alanyl-L-lysine(out) = L-alanyl-L-lysine(in)</text>
        <dbReference type="Rhea" id="RHEA:79415"/>
        <dbReference type="ChEBI" id="CHEBI:192470"/>
    </reaction>
</comment>
<evidence type="ECO:0000256" key="17">
    <source>
        <dbReference type="ARBA" id="ARBA00044903"/>
    </source>
</evidence>
<dbReference type="InterPro" id="IPR011701">
    <property type="entry name" value="MFS"/>
</dbReference>
<dbReference type="EMBL" id="FWPT01000005">
    <property type="protein sequence ID" value="SMA47402.1"/>
    <property type="molecule type" value="Genomic_DNA"/>
</dbReference>
<dbReference type="PANTHER" id="PTHR23512:SF3">
    <property type="entry name" value="MAJOR FACILITATOR SUPERFAMILY DOMAIN-CONTAINING PROTEIN 1"/>
    <property type="match status" value="1"/>
</dbReference>
<dbReference type="InterPro" id="IPR052187">
    <property type="entry name" value="MFSD1"/>
</dbReference>
<comment type="function">
    <text evidence="23">Lysosomal dipeptide uniporter that selectively exports lysine, arginine or histidine-containing dipeptides with a net positive charge from the lysosome lumen into the cytosol. Could play a role in a specific type of protein O-glycosylation indirectly regulating macrophages migration and tissue invasion. Also essential for liver homeostasis.</text>
</comment>
<dbReference type="GO" id="GO:0022857">
    <property type="term" value="F:transmembrane transporter activity"/>
    <property type="evidence" value="ECO:0007669"/>
    <property type="project" value="InterPro"/>
</dbReference>
<gene>
    <name evidence="27" type="primary">gudP</name>
    <name evidence="27" type="ORF">EHSB41UT_02405</name>
</gene>
<comment type="catalytic activity">
    <reaction evidence="10">
        <text>L-alpha-aminoacyl-L-arginine(out) = L-alpha-aminoacyl-L-arginine(in)</text>
        <dbReference type="Rhea" id="RHEA:79367"/>
        <dbReference type="ChEBI" id="CHEBI:229968"/>
    </reaction>
</comment>
<evidence type="ECO:0000256" key="12">
    <source>
        <dbReference type="ARBA" id="ARBA00044891"/>
    </source>
</evidence>
<dbReference type="AlphaFoldDB" id="A0A1X7AK42"/>
<evidence type="ECO:0000256" key="23">
    <source>
        <dbReference type="ARBA" id="ARBA00045709"/>
    </source>
</evidence>
<feature type="transmembrane region" description="Helical" evidence="25">
    <location>
        <begin position="138"/>
        <end position="158"/>
    </location>
</feature>
<feature type="transmembrane region" description="Helical" evidence="25">
    <location>
        <begin position="389"/>
        <end position="408"/>
    </location>
</feature>
<feature type="transmembrane region" description="Helical" evidence="25">
    <location>
        <begin position="291"/>
        <end position="309"/>
    </location>
</feature>
<evidence type="ECO:0000256" key="5">
    <source>
        <dbReference type="ARBA" id="ARBA00022989"/>
    </source>
</evidence>
<dbReference type="PROSITE" id="PS50850">
    <property type="entry name" value="MFS"/>
    <property type="match status" value="1"/>
</dbReference>
<evidence type="ECO:0000256" key="11">
    <source>
        <dbReference type="ARBA" id="ARBA00044884"/>
    </source>
</evidence>
<keyword evidence="4 25" id="KW-0812">Transmembrane</keyword>
<dbReference type="Pfam" id="PF07690">
    <property type="entry name" value="MFS_1"/>
    <property type="match status" value="1"/>
</dbReference>
<comment type="subunit">
    <text evidence="24">Homodimer. Interacts with lysosomal protein GLMP (via lumenal domain); the interaction starts while both proteins are still in the endoplasmic reticulum and is required for stabilization of MFSD1 in lysosomes but has no direct effect on its targeting to lysosomes or transporter activity.</text>
</comment>
<feature type="transmembrane region" description="Helical" evidence="25">
    <location>
        <begin position="12"/>
        <end position="32"/>
    </location>
</feature>
<proteinExistence type="inferred from homology"/>
<comment type="catalytic activity">
    <reaction evidence="9">
        <text>L-histidyl-glycine(out) = L-histidyl-glycine(in)</text>
        <dbReference type="Rhea" id="RHEA:79395"/>
        <dbReference type="ChEBI" id="CHEBI:229957"/>
    </reaction>
</comment>
<evidence type="ECO:0000256" key="6">
    <source>
        <dbReference type="ARBA" id="ARBA00023136"/>
    </source>
</evidence>
<comment type="subcellular location">
    <subcellularLocation>
        <location evidence="1">Lysosome membrane</location>
        <topology evidence="1">Multi-pass membrane protein</topology>
    </subcellularLocation>
</comment>
<dbReference type="PROSITE" id="PS51257">
    <property type="entry name" value="PROKAR_LIPOPROTEIN"/>
    <property type="match status" value="1"/>
</dbReference>
<evidence type="ECO:0000256" key="22">
    <source>
        <dbReference type="ARBA" id="ARBA00045018"/>
    </source>
</evidence>
<dbReference type="SUPFAM" id="SSF103473">
    <property type="entry name" value="MFS general substrate transporter"/>
    <property type="match status" value="1"/>
</dbReference>
<feature type="transmembrane region" description="Helical" evidence="25">
    <location>
        <begin position="85"/>
        <end position="107"/>
    </location>
</feature>
<comment type="catalytic activity">
    <reaction evidence="13">
        <text>L-alpha-aminoacyl-L-lysine(out) = L-alpha-aminoacyl-L-lysine(in)</text>
        <dbReference type="Rhea" id="RHEA:79383"/>
        <dbReference type="ChEBI" id="CHEBI:229966"/>
    </reaction>
</comment>
<evidence type="ECO:0000256" key="25">
    <source>
        <dbReference type="SAM" id="Phobius"/>
    </source>
</evidence>
<dbReference type="RefSeq" id="WP_087110172.1">
    <property type="nucleotide sequence ID" value="NZ_CBCSCN010000003.1"/>
</dbReference>
<comment type="catalytic activity">
    <reaction evidence="18">
        <text>L-histidyl-L-alpha-amino acid(out) = L-histidyl-L-alpha-amino acid(in)</text>
        <dbReference type="Rhea" id="RHEA:79379"/>
        <dbReference type="ChEBI" id="CHEBI:229964"/>
    </reaction>
</comment>
<sequence>MRLSGLSDRYQSLLVMVIACGFCMYQFLLQATPGFIAQPLMDELGLSRTETGVLGSSLLYTYVLLQVPGGMLVDRFGVRNCFIGGLLFMMAGTLVFSGADSLISAIIGRMLQGAGSSVAIVGALCLAAAWFPSRYFPLLVGLVEMSAMMGGVVCGALIPELLQDSGWRGTLEASALLGVVLLVATLLWVRNAPKKEREEPTVNDQGASPPVQGQFLQVLGSRQVWVSAGFGFGLFGLVSVFGMMWGVSFLACLYPDNASFPAQGMALFFAGVSLGTVLCGWLASRGGSCRNTMILGSTLTLLLLLSIVFMSMASALMAVVLFCLGLVIGSYGLAFVAPEKSLPPSGLGVALAFINAMLLVAGQILQPLLGSLLDMRATSAGVTLPDYQVAFVPLLALAGIALVSSLLLRRA</sequence>
<evidence type="ECO:0000256" key="4">
    <source>
        <dbReference type="ARBA" id="ARBA00022692"/>
    </source>
</evidence>
<feature type="domain" description="Major facilitator superfamily (MFS) profile" evidence="26">
    <location>
        <begin position="14"/>
        <end position="411"/>
    </location>
</feature>
<feature type="transmembrane region" description="Helical" evidence="25">
    <location>
        <begin position="349"/>
        <end position="369"/>
    </location>
</feature>
<organism evidence="27 28">
    <name type="scientific">Parendozoicomonas haliclonae</name>
    <dbReference type="NCBI Taxonomy" id="1960125"/>
    <lineage>
        <taxon>Bacteria</taxon>
        <taxon>Pseudomonadati</taxon>
        <taxon>Pseudomonadota</taxon>
        <taxon>Gammaproteobacteria</taxon>
        <taxon>Oceanospirillales</taxon>
        <taxon>Endozoicomonadaceae</taxon>
        <taxon>Parendozoicomonas</taxon>
    </lineage>
</organism>
<comment type="catalytic activity">
    <reaction evidence="12">
        <text>L-lysyl-L-alpha-amino acid(out) = L-lysyl-L-alpha-amino acid(in)</text>
        <dbReference type="Rhea" id="RHEA:79387"/>
        <dbReference type="ChEBI" id="CHEBI:229965"/>
    </reaction>
</comment>
<comment type="similarity">
    <text evidence="2">Belongs to the major facilitator superfamily.</text>
</comment>
<evidence type="ECO:0000313" key="27">
    <source>
        <dbReference type="EMBL" id="SMA47402.1"/>
    </source>
</evidence>
<name>A0A1X7AK42_9GAMM</name>
<comment type="catalytic activity">
    <reaction evidence="16">
        <text>L-lysyl-L-lysine(out) = L-lysyl-L-lysine(in)</text>
        <dbReference type="Rhea" id="RHEA:79403"/>
        <dbReference type="ChEBI" id="CHEBI:229956"/>
    </reaction>
</comment>
<feature type="transmembrane region" description="Helical" evidence="25">
    <location>
        <begin position="224"/>
        <end position="245"/>
    </location>
</feature>
<comment type="catalytic activity">
    <reaction evidence="8">
        <text>L-lysyl-L-alanine(out) = L-lysyl-L-alanine(in)</text>
        <dbReference type="Rhea" id="RHEA:79399"/>
        <dbReference type="ChEBI" id="CHEBI:229954"/>
    </reaction>
</comment>
<comment type="catalytic activity">
    <reaction evidence="14">
        <text>L-aspartyl-L-lysine(out) = L-aspartyl-L-lysine(in)</text>
        <dbReference type="Rhea" id="RHEA:79411"/>
        <dbReference type="ChEBI" id="CHEBI:229953"/>
    </reaction>
</comment>
<dbReference type="OrthoDB" id="5620971at2"/>
<feature type="transmembrane region" description="Helical" evidence="25">
    <location>
        <begin position="52"/>
        <end position="73"/>
    </location>
</feature>
<evidence type="ECO:0000256" key="18">
    <source>
        <dbReference type="ARBA" id="ARBA00044912"/>
    </source>
</evidence>
<feature type="transmembrane region" description="Helical" evidence="25">
    <location>
        <begin position="315"/>
        <end position="337"/>
    </location>
</feature>
<evidence type="ECO:0000256" key="8">
    <source>
        <dbReference type="ARBA" id="ARBA00044876"/>
    </source>
</evidence>
<comment type="catalytic activity">
    <reaction evidence="20">
        <text>L-lysyl-glycine(out) = L-lysyl-glycine(in)</text>
        <dbReference type="Rhea" id="RHEA:79407"/>
        <dbReference type="ChEBI" id="CHEBI:191202"/>
    </reaction>
</comment>
<evidence type="ECO:0000256" key="3">
    <source>
        <dbReference type="ARBA" id="ARBA00022448"/>
    </source>
</evidence>
<evidence type="ECO:0000313" key="28">
    <source>
        <dbReference type="Proteomes" id="UP000196573"/>
    </source>
</evidence>